<comment type="caution">
    <text evidence="2">The sequence shown here is derived from an EMBL/GenBank/DDBJ whole genome shotgun (WGS) entry which is preliminary data.</text>
</comment>
<sequence>MQPGNREHKRAVHKRSSSAENSTHTLATLSYADHEQTQAISAQDKTSKYTAPEVSGVRDSVTSTVMVSACVARR</sequence>
<reference evidence="2" key="1">
    <citation type="submission" date="2021-06" db="EMBL/GenBank/DDBJ databases">
        <title>Genome Sequence of Mortierella hyaline Strain SCG-10, a Cold-Adapted, Nitrate-Reducing Fungus Isolated from Soil in Minnesota, USA.</title>
        <authorList>
            <person name="Aldossari N."/>
        </authorList>
    </citation>
    <scope>NUCLEOTIDE SEQUENCE</scope>
    <source>
        <strain evidence="2">SCG-10</strain>
    </source>
</reference>
<evidence type="ECO:0000313" key="2">
    <source>
        <dbReference type="EMBL" id="KAG9061984.1"/>
    </source>
</evidence>
<organism evidence="2 3">
    <name type="scientific">Linnemannia hyalina</name>
    <dbReference type="NCBI Taxonomy" id="64524"/>
    <lineage>
        <taxon>Eukaryota</taxon>
        <taxon>Fungi</taxon>
        <taxon>Fungi incertae sedis</taxon>
        <taxon>Mucoromycota</taxon>
        <taxon>Mortierellomycotina</taxon>
        <taxon>Mortierellomycetes</taxon>
        <taxon>Mortierellales</taxon>
        <taxon>Mortierellaceae</taxon>
        <taxon>Linnemannia</taxon>
    </lineage>
</organism>
<dbReference type="Proteomes" id="UP000707451">
    <property type="component" value="Unassembled WGS sequence"/>
</dbReference>
<protein>
    <submittedName>
        <fullName evidence="2">Uncharacterized protein</fullName>
    </submittedName>
</protein>
<evidence type="ECO:0000256" key="1">
    <source>
        <dbReference type="SAM" id="MobiDB-lite"/>
    </source>
</evidence>
<proteinExistence type="predicted"/>
<dbReference type="AlphaFoldDB" id="A0A9P7XK05"/>
<feature type="compositionally biased region" description="Polar residues" evidence="1">
    <location>
        <begin position="18"/>
        <end position="28"/>
    </location>
</feature>
<feature type="region of interest" description="Disordered" evidence="1">
    <location>
        <begin position="1"/>
        <end position="60"/>
    </location>
</feature>
<gene>
    <name evidence="2" type="ORF">KI688_006702</name>
</gene>
<feature type="compositionally biased region" description="Basic residues" evidence="1">
    <location>
        <begin position="7"/>
        <end position="16"/>
    </location>
</feature>
<evidence type="ECO:0000313" key="3">
    <source>
        <dbReference type="Proteomes" id="UP000707451"/>
    </source>
</evidence>
<name>A0A9P7XK05_9FUNG</name>
<dbReference type="EMBL" id="JAHRHY010000021">
    <property type="protein sequence ID" value="KAG9061984.1"/>
    <property type="molecule type" value="Genomic_DNA"/>
</dbReference>
<accession>A0A9P7XK05</accession>
<keyword evidence="3" id="KW-1185">Reference proteome</keyword>